<dbReference type="Gene3D" id="2.60.34.10">
    <property type="entry name" value="Substrate Binding Domain Of DNAk, Chain A, domain 1"/>
    <property type="match status" value="1"/>
</dbReference>
<dbReference type="Gene3D" id="3.30.420.40">
    <property type="match status" value="2"/>
</dbReference>
<dbReference type="EMBL" id="KQ965782">
    <property type="protein sequence ID" value="KXS13059.1"/>
    <property type="molecule type" value="Genomic_DNA"/>
</dbReference>
<proteinExistence type="inferred from homology"/>
<dbReference type="InterPro" id="IPR018181">
    <property type="entry name" value="Heat_shock_70_CS"/>
</dbReference>
<keyword evidence="3 4" id="KW-0067">ATP-binding</keyword>
<dbReference type="Pfam" id="PF00012">
    <property type="entry name" value="HSP70"/>
    <property type="match status" value="1"/>
</dbReference>
<evidence type="ECO:0000256" key="5">
    <source>
        <dbReference type="SAM" id="MobiDB-lite"/>
    </source>
</evidence>
<dbReference type="InterPro" id="IPR043129">
    <property type="entry name" value="ATPase_NBD"/>
</dbReference>
<feature type="compositionally biased region" description="Polar residues" evidence="5">
    <location>
        <begin position="541"/>
        <end position="550"/>
    </location>
</feature>
<gene>
    <name evidence="6" type="ORF">M427DRAFT_113612</name>
</gene>
<dbReference type="AlphaFoldDB" id="A0A139A8N0"/>
<dbReference type="PANTHER" id="PTHR19375">
    <property type="entry name" value="HEAT SHOCK PROTEIN 70KDA"/>
    <property type="match status" value="1"/>
</dbReference>
<keyword evidence="2 4" id="KW-0547">Nucleotide-binding</keyword>
<comment type="similarity">
    <text evidence="1 4">Belongs to the heat shock protein 70 family.</text>
</comment>
<dbReference type="InterPro" id="IPR013126">
    <property type="entry name" value="Hsp_70_fam"/>
</dbReference>
<dbReference type="GO" id="GO:0005524">
    <property type="term" value="F:ATP binding"/>
    <property type="evidence" value="ECO:0007669"/>
    <property type="project" value="UniProtKB-KW"/>
</dbReference>
<evidence type="ECO:0000313" key="7">
    <source>
        <dbReference type="Proteomes" id="UP000070544"/>
    </source>
</evidence>
<evidence type="ECO:0000256" key="3">
    <source>
        <dbReference type="ARBA" id="ARBA00022840"/>
    </source>
</evidence>
<dbReference type="Proteomes" id="UP000070544">
    <property type="component" value="Unassembled WGS sequence"/>
</dbReference>
<dbReference type="PROSITE" id="PS01036">
    <property type="entry name" value="HSP70_3"/>
    <property type="match status" value="1"/>
</dbReference>
<sequence>MALTCSHGRPKLSASTVFVAALVLFTYRSASCSYYRKSAGPIVGIDIGSSQTRIGLCQSGCMNISILKVDTTENRTWNVDRLGRADPATEESVLNHAIIHAFERAKEAAKSNWQLNVTHAVLTVPAYSTDNQRQMMKTAGESAGIQVERIINAPTAASIAYELDKRSGDEKILVIDFGVGLDLTVLEIDEGVFDLIRTSEVHSIGGDAITSSLVDLFLQELRLHHQLVHSDPATIDSETLTRLWTAAEEAKHNLSHVTITLVEIPSLFDGEDFRLTVTRDVFEDRLKPLLEQFVVEIDKMLHKANLTRAEVHAVVLTGGSTRIPKVVETVQGVFVKGRKIVTSIDPDEAVVRGAAIQGSILVSDDYYPTCGIFDATLWTLSVEIDGGLVVPIIPRNSYSPTKRSTLLTTVNSAQRSARVRVYGGERASASDNTFVGELELWGFASPSDAEQSTIEVTFIIHVNDSLEVTAVELQSGVSNSTLFKMEQWAPFTEDFNFEERFHISEVDEERDRNLLKRFADTPWRLPSADLTSSMEHDVHSSETYPQTSADDTTDPTRGREVSPQSRRALVPKGKVITHPSPTNPAREVIVANRNEL</sequence>
<dbReference type="Gene3D" id="3.90.640.10">
    <property type="entry name" value="Actin, Chain A, domain 4"/>
    <property type="match status" value="1"/>
</dbReference>
<name>A0A139A8N0_GONPJ</name>
<reference evidence="6 7" key="1">
    <citation type="journal article" date="2015" name="Genome Biol. Evol.">
        <title>Phylogenomic analyses indicate that early fungi evolved digesting cell walls of algal ancestors of land plants.</title>
        <authorList>
            <person name="Chang Y."/>
            <person name="Wang S."/>
            <person name="Sekimoto S."/>
            <person name="Aerts A.L."/>
            <person name="Choi C."/>
            <person name="Clum A."/>
            <person name="LaButti K.M."/>
            <person name="Lindquist E.A."/>
            <person name="Yee Ngan C."/>
            <person name="Ohm R.A."/>
            <person name="Salamov A.A."/>
            <person name="Grigoriev I.V."/>
            <person name="Spatafora J.W."/>
            <person name="Berbee M.L."/>
        </authorList>
    </citation>
    <scope>NUCLEOTIDE SEQUENCE [LARGE SCALE GENOMIC DNA]</scope>
    <source>
        <strain evidence="6 7">JEL478</strain>
    </source>
</reference>
<dbReference type="OrthoDB" id="2401965at2759"/>
<protein>
    <submittedName>
        <fullName evidence="6">HSP70-domain-containing protein</fullName>
    </submittedName>
</protein>
<dbReference type="STRING" id="1344416.A0A139A8N0"/>
<dbReference type="SUPFAM" id="SSF53067">
    <property type="entry name" value="Actin-like ATPase domain"/>
    <property type="match status" value="2"/>
</dbReference>
<dbReference type="OMA" id="YIWITEN"/>
<dbReference type="GO" id="GO:0140662">
    <property type="term" value="F:ATP-dependent protein folding chaperone"/>
    <property type="evidence" value="ECO:0007669"/>
    <property type="project" value="InterPro"/>
</dbReference>
<organism evidence="6 7">
    <name type="scientific">Gonapodya prolifera (strain JEL478)</name>
    <name type="common">Monoblepharis prolifera</name>
    <dbReference type="NCBI Taxonomy" id="1344416"/>
    <lineage>
        <taxon>Eukaryota</taxon>
        <taxon>Fungi</taxon>
        <taxon>Fungi incertae sedis</taxon>
        <taxon>Chytridiomycota</taxon>
        <taxon>Chytridiomycota incertae sedis</taxon>
        <taxon>Monoblepharidomycetes</taxon>
        <taxon>Monoblepharidales</taxon>
        <taxon>Gonapodyaceae</taxon>
        <taxon>Gonapodya</taxon>
    </lineage>
</organism>
<dbReference type="PRINTS" id="PR00301">
    <property type="entry name" value="HEATSHOCK70"/>
</dbReference>
<evidence type="ECO:0000313" key="6">
    <source>
        <dbReference type="EMBL" id="KXS13059.1"/>
    </source>
</evidence>
<feature type="region of interest" description="Disordered" evidence="5">
    <location>
        <begin position="529"/>
        <end position="596"/>
    </location>
</feature>
<evidence type="ECO:0000256" key="4">
    <source>
        <dbReference type="RuleBase" id="RU003322"/>
    </source>
</evidence>
<dbReference type="FunFam" id="3.30.420.40:FF:000028">
    <property type="entry name" value="heat shock 70 kDa protein-like"/>
    <property type="match status" value="1"/>
</dbReference>
<dbReference type="InterPro" id="IPR029047">
    <property type="entry name" value="HSP70_peptide-bd_sf"/>
</dbReference>
<keyword evidence="7" id="KW-1185">Reference proteome</keyword>
<accession>A0A139A8N0</accession>
<dbReference type="SUPFAM" id="SSF100920">
    <property type="entry name" value="Heat shock protein 70kD (HSP70), peptide-binding domain"/>
    <property type="match status" value="1"/>
</dbReference>
<evidence type="ECO:0000256" key="1">
    <source>
        <dbReference type="ARBA" id="ARBA00007381"/>
    </source>
</evidence>
<evidence type="ECO:0000256" key="2">
    <source>
        <dbReference type="ARBA" id="ARBA00022741"/>
    </source>
</evidence>